<sequence length="44" mass="5002">MNLLLTRSKEEAYFFGSAELDFLATIIPDQQCGCSLYSWPLITD</sequence>
<name>A0A5D2DW93_GOSDA</name>
<protein>
    <submittedName>
        <fullName evidence="1">Uncharacterized protein</fullName>
    </submittedName>
</protein>
<reference evidence="1 2" key="1">
    <citation type="submission" date="2019-06" db="EMBL/GenBank/DDBJ databases">
        <title>WGS assembly of Gossypium darwinii.</title>
        <authorList>
            <person name="Chen Z.J."/>
            <person name="Sreedasyam A."/>
            <person name="Ando A."/>
            <person name="Song Q."/>
            <person name="De L."/>
            <person name="Hulse-Kemp A."/>
            <person name="Ding M."/>
            <person name="Ye W."/>
            <person name="Kirkbride R."/>
            <person name="Jenkins J."/>
            <person name="Plott C."/>
            <person name="Lovell J."/>
            <person name="Lin Y.-M."/>
            <person name="Vaughn R."/>
            <person name="Liu B."/>
            <person name="Li W."/>
            <person name="Simpson S."/>
            <person name="Scheffler B."/>
            <person name="Saski C."/>
            <person name="Grover C."/>
            <person name="Hu G."/>
            <person name="Conover J."/>
            <person name="Carlson J."/>
            <person name="Shu S."/>
            <person name="Boston L."/>
            <person name="Williams M."/>
            <person name="Peterson D."/>
            <person name="Mcgee K."/>
            <person name="Jones D."/>
            <person name="Wendel J."/>
            <person name="Stelly D."/>
            <person name="Grimwood J."/>
            <person name="Schmutz J."/>
        </authorList>
    </citation>
    <scope>NUCLEOTIDE SEQUENCE [LARGE SCALE GENOMIC DNA]</scope>
    <source>
        <strain evidence="1">1808015.09</strain>
    </source>
</reference>
<dbReference type="AlphaFoldDB" id="A0A5D2DW93"/>
<accession>A0A5D2DW93</accession>
<organism evidence="1 2">
    <name type="scientific">Gossypium darwinii</name>
    <name type="common">Darwin's cotton</name>
    <name type="synonym">Gossypium barbadense var. darwinii</name>
    <dbReference type="NCBI Taxonomy" id="34276"/>
    <lineage>
        <taxon>Eukaryota</taxon>
        <taxon>Viridiplantae</taxon>
        <taxon>Streptophyta</taxon>
        <taxon>Embryophyta</taxon>
        <taxon>Tracheophyta</taxon>
        <taxon>Spermatophyta</taxon>
        <taxon>Magnoliopsida</taxon>
        <taxon>eudicotyledons</taxon>
        <taxon>Gunneridae</taxon>
        <taxon>Pentapetalae</taxon>
        <taxon>rosids</taxon>
        <taxon>malvids</taxon>
        <taxon>Malvales</taxon>
        <taxon>Malvaceae</taxon>
        <taxon>Malvoideae</taxon>
        <taxon>Gossypium</taxon>
    </lineage>
</organism>
<dbReference type="Proteomes" id="UP000323506">
    <property type="component" value="Chromosome A13"/>
</dbReference>
<keyword evidence="2" id="KW-1185">Reference proteome</keyword>
<evidence type="ECO:0000313" key="1">
    <source>
        <dbReference type="EMBL" id="TYG85383.1"/>
    </source>
</evidence>
<evidence type="ECO:0000313" key="2">
    <source>
        <dbReference type="Proteomes" id="UP000323506"/>
    </source>
</evidence>
<gene>
    <name evidence="1" type="ORF">ES288_A13G049400v1</name>
</gene>
<dbReference type="EMBL" id="CM017700">
    <property type="protein sequence ID" value="TYG85383.1"/>
    <property type="molecule type" value="Genomic_DNA"/>
</dbReference>
<proteinExistence type="predicted"/>